<evidence type="ECO:0000313" key="3">
    <source>
        <dbReference type="Proteomes" id="UP000182915"/>
    </source>
</evidence>
<keyword evidence="3" id="KW-1185">Reference proteome</keyword>
<dbReference type="EMBL" id="LT629971">
    <property type="protein sequence ID" value="SEH85070.1"/>
    <property type="molecule type" value="Genomic_DNA"/>
</dbReference>
<dbReference type="PANTHER" id="PTHR46637">
    <property type="entry name" value="TIS1421-TRANSPOSASE PROTEIN A"/>
    <property type="match status" value="1"/>
</dbReference>
<name>A0A1H6LKB5_MYCRU</name>
<dbReference type="Proteomes" id="UP000182915">
    <property type="component" value="Chromosome I"/>
</dbReference>
<dbReference type="Pfam" id="PF13340">
    <property type="entry name" value="DUF4096"/>
    <property type="match status" value="1"/>
</dbReference>
<feature type="domain" description="Insertion element IS402-like" evidence="1">
    <location>
        <begin position="7"/>
        <end position="79"/>
    </location>
</feature>
<proteinExistence type="predicted"/>
<dbReference type="STRING" id="370526.SAMN04489835_4876"/>
<organism evidence="2 3">
    <name type="scientific">Mycolicibacterium rutilum</name>
    <name type="common">Mycobacterium rutilum</name>
    <dbReference type="NCBI Taxonomy" id="370526"/>
    <lineage>
        <taxon>Bacteria</taxon>
        <taxon>Bacillati</taxon>
        <taxon>Actinomycetota</taxon>
        <taxon>Actinomycetes</taxon>
        <taxon>Mycobacteriales</taxon>
        <taxon>Mycobacteriaceae</taxon>
        <taxon>Mycolicibacterium</taxon>
    </lineage>
</organism>
<dbReference type="InterPro" id="IPR025161">
    <property type="entry name" value="IS402-like_dom"/>
</dbReference>
<gene>
    <name evidence="2" type="ORF">SAMN04489835_4876</name>
</gene>
<accession>A0A1H6LKB5</accession>
<sequence>MSRFQLLTDAQWSLIEDLLPVRTGKKGRPFRDARSMVEGIIYRYRCGIAWRDVPEVFGPWQTIWTWHRRLSAEGTWDMVLARLLAAADEAGIIDWAVSVDSTIARAHQHATNITRDTGGWVELHKSGERAA</sequence>
<dbReference type="PANTHER" id="PTHR46637:SF1">
    <property type="entry name" value="BLL5188 PROTEIN"/>
    <property type="match status" value="1"/>
</dbReference>
<evidence type="ECO:0000313" key="2">
    <source>
        <dbReference type="EMBL" id="SEH85070.1"/>
    </source>
</evidence>
<evidence type="ECO:0000259" key="1">
    <source>
        <dbReference type="Pfam" id="PF13340"/>
    </source>
</evidence>
<dbReference type="InterPro" id="IPR052909">
    <property type="entry name" value="Transposase_6_like"/>
</dbReference>
<dbReference type="NCBIfam" id="NF033580">
    <property type="entry name" value="transpos_IS5_3"/>
    <property type="match status" value="1"/>
</dbReference>
<reference evidence="3" key="1">
    <citation type="submission" date="2016-10" db="EMBL/GenBank/DDBJ databases">
        <authorList>
            <person name="Varghese N."/>
            <person name="Submissions S."/>
        </authorList>
    </citation>
    <scope>NUCLEOTIDE SEQUENCE [LARGE SCALE GENOMIC DNA]</scope>
    <source>
        <strain evidence="3">DSM 45405</strain>
    </source>
</reference>
<protein>
    <submittedName>
        <fullName evidence="2">Putative transposase</fullName>
    </submittedName>
</protein>
<dbReference type="AlphaFoldDB" id="A0A1H6LKB5"/>